<dbReference type="GO" id="GO:0005840">
    <property type="term" value="C:ribosome"/>
    <property type="evidence" value="ECO:0007669"/>
    <property type="project" value="UniProtKB-KW"/>
</dbReference>
<dbReference type="HAMAP" id="MF_00270">
    <property type="entry name" value="Ribosomal_bS18"/>
    <property type="match status" value="1"/>
</dbReference>
<evidence type="ECO:0000256" key="3">
    <source>
        <dbReference type="ARBA" id="ARBA00023274"/>
    </source>
</evidence>
<keyword evidence="3 4" id="KW-0687">Ribonucleoprotein</keyword>
<evidence type="ECO:0000256" key="1">
    <source>
        <dbReference type="ARBA" id="ARBA00005589"/>
    </source>
</evidence>
<keyword evidence="4" id="KW-0694">RNA-binding</keyword>
<evidence type="ECO:0000256" key="5">
    <source>
        <dbReference type="RuleBase" id="RU003910"/>
    </source>
</evidence>
<dbReference type="Proteomes" id="UP000676506">
    <property type="component" value="Chromosome 1"/>
</dbReference>
<keyword evidence="8" id="KW-1185">Reference proteome</keyword>
<dbReference type="NCBIfam" id="TIGR00165">
    <property type="entry name" value="S18"/>
    <property type="match status" value="1"/>
</dbReference>
<evidence type="ECO:0000313" key="7">
    <source>
        <dbReference type="EMBL" id="QUW03336.1"/>
    </source>
</evidence>
<proteinExistence type="inferred from homology"/>
<dbReference type="EMBL" id="CP072648">
    <property type="protein sequence ID" value="QUW03336.1"/>
    <property type="molecule type" value="Genomic_DNA"/>
</dbReference>
<comment type="function">
    <text evidence="4">Binds as a heterodimer with protein bS6 to the central domain of the 16S rRNA, where it helps stabilize the platform of the 30S subunit.</text>
</comment>
<protein>
    <recommendedName>
        <fullName evidence="4">Small ribosomal subunit protein bS18</fullName>
    </recommendedName>
</protein>
<dbReference type="PANTHER" id="PTHR13479">
    <property type="entry name" value="30S RIBOSOMAL PROTEIN S18"/>
    <property type="match status" value="1"/>
</dbReference>
<dbReference type="SUPFAM" id="SSF46911">
    <property type="entry name" value="Ribosomal protein S18"/>
    <property type="match status" value="1"/>
</dbReference>
<dbReference type="Pfam" id="PF01084">
    <property type="entry name" value="Ribosomal_S18"/>
    <property type="match status" value="1"/>
</dbReference>
<comment type="similarity">
    <text evidence="1 4 5">Belongs to the bacterial ribosomal protein bS18 family.</text>
</comment>
<keyword evidence="2 4" id="KW-0689">Ribosomal protein</keyword>
<dbReference type="InterPro" id="IPR036870">
    <property type="entry name" value="Ribosomal_bS18_sf"/>
</dbReference>
<feature type="compositionally biased region" description="Gly residues" evidence="6">
    <location>
        <begin position="32"/>
        <end position="41"/>
    </location>
</feature>
<feature type="region of interest" description="Disordered" evidence="6">
    <location>
        <begin position="1"/>
        <end position="51"/>
    </location>
</feature>
<comment type="subunit">
    <text evidence="4">Part of the 30S ribosomal subunit. Forms a tight heterodimer with protein bS6.</text>
</comment>
<dbReference type="InterPro" id="IPR001648">
    <property type="entry name" value="Ribosomal_bS18"/>
</dbReference>
<dbReference type="Gene3D" id="4.10.640.10">
    <property type="entry name" value="Ribosomal protein S18"/>
    <property type="match status" value="1"/>
</dbReference>
<dbReference type="PANTHER" id="PTHR13479:SF40">
    <property type="entry name" value="SMALL RIBOSOMAL SUBUNIT PROTEIN BS18M"/>
    <property type="match status" value="1"/>
</dbReference>
<reference evidence="7 8" key="1">
    <citation type="submission" date="2021-03" db="EMBL/GenBank/DDBJ databases">
        <title>Genomic and phenotypic characterization of Chloracidobacterium isolates provides evidence for multiple species.</title>
        <authorList>
            <person name="Saini M.K."/>
            <person name="Costas A.M.G."/>
            <person name="Tank M."/>
            <person name="Bryant D.A."/>
        </authorList>
    </citation>
    <scope>NUCLEOTIDE SEQUENCE [LARGE SCALE GENOMIC DNA]</scope>
    <source>
        <strain evidence="7 8">BV2-C</strain>
    </source>
</reference>
<organism evidence="7 8">
    <name type="scientific">Chloracidobacterium validum</name>
    <dbReference type="NCBI Taxonomy" id="2821543"/>
    <lineage>
        <taxon>Bacteria</taxon>
        <taxon>Pseudomonadati</taxon>
        <taxon>Acidobacteriota</taxon>
        <taxon>Terriglobia</taxon>
        <taxon>Terriglobales</taxon>
        <taxon>Acidobacteriaceae</taxon>
        <taxon>Chloracidobacterium</taxon>
    </lineage>
</organism>
<sequence length="113" mass="12475">MAEMTQTPESAAGAAQTQDRRSSGAGSAGLRRAGGGGGRPGGNRRMGRRKKRCPLLEAKIDYIDYKDVKLLERFIGDNKRILPRRLTGVNTTMQRRLARAIKRAKHLALLPYV</sequence>
<evidence type="ECO:0000313" key="8">
    <source>
        <dbReference type="Proteomes" id="UP000676506"/>
    </source>
</evidence>
<name>A0ABX8BBD3_9BACT</name>
<gene>
    <name evidence="4" type="primary">rpsR</name>
    <name evidence="7" type="ORF">J8C06_02535</name>
</gene>
<dbReference type="PRINTS" id="PR00974">
    <property type="entry name" value="RIBOSOMALS18"/>
</dbReference>
<evidence type="ECO:0000256" key="4">
    <source>
        <dbReference type="HAMAP-Rule" id="MF_00270"/>
    </source>
</evidence>
<accession>A0ABX8BBD3</accession>
<evidence type="ECO:0000256" key="2">
    <source>
        <dbReference type="ARBA" id="ARBA00022980"/>
    </source>
</evidence>
<keyword evidence="4" id="KW-0699">rRNA-binding</keyword>
<evidence type="ECO:0000256" key="6">
    <source>
        <dbReference type="SAM" id="MobiDB-lite"/>
    </source>
</evidence>